<dbReference type="Proteomes" id="UP000587002">
    <property type="component" value="Unassembled WGS sequence"/>
</dbReference>
<name>A0A853AGS3_9PSEU</name>
<evidence type="ECO:0000259" key="2">
    <source>
        <dbReference type="Pfam" id="PF14472"/>
    </source>
</evidence>
<organism evidence="3 4">
    <name type="scientific">Saccharopolyspora hordei</name>
    <dbReference type="NCBI Taxonomy" id="1838"/>
    <lineage>
        <taxon>Bacteria</taxon>
        <taxon>Bacillati</taxon>
        <taxon>Actinomycetota</taxon>
        <taxon>Actinomycetes</taxon>
        <taxon>Pseudonocardiales</taxon>
        <taxon>Pseudonocardiaceae</taxon>
        <taxon>Saccharopolyspora</taxon>
    </lineage>
</organism>
<feature type="domain" description="DUF4429" evidence="2">
    <location>
        <begin position="14"/>
        <end position="107"/>
    </location>
</feature>
<dbReference type="Pfam" id="PF09851">
    <property type="entry name" value="SHOCT"/>
    <property type="match status" value="1"/>
</dbReference>
<reference evidence="3 4" key="1">
    <citation type="submission" date="2020-07" db="EMBL/GenBank/DDBJ databases">
        <title>Sequencing the genomes of 1000 actinobacteria strains.</title>
        <authorList>
            <person name="Klenk H.-P."/>
        </authorList>
    </citation>
    <scope>NUCLEOTIDE SEQUENCE [LARGE SCALE GENOMIC DNA]</scope>
    <source>
        <strain evidence="3 4">DSM 44065</strain>
    </source>
</reference>
<accession>A0A853AGS3</accession>
<dbReference type="InterPro" id="IPR018649">
    <property type="entry name" value="SHOCT"/>
</dbReference>
<evidence type="ECO:0008006" key="5">
    <source>
        <dbReference type="Google" id="ProtNLM"/>
    </source>
</evidence>
<protein>
    <recommendedName>
        <fullName evidence="5">DUF4429 domain-containing protein</fullName>
    </recommendedName>
</protein>
<proteinExistence type="predicted"/>
<dbReference type="RefSeq" id="WP_179717974.1">
    <property type="nucleotide sequence ID" value="NZ_BAABFH010000001.1"/>
</dbReference>
<comment type="caution">
    <text evidence="3">The sequence shown here is derived from an EMBL/GenBank/DDBJ whole genome shotgun (WGS) entry which is preliminary data.</text>
</comment>
<dbReference type="EMBL" id="JACCFJ010000001">
    <property type="protein sequence ID" value="NYI82299.1"/>
    <property type="molecule type" value="Genomic_DNA"/>
</dbReference>
<dbReference type="AlphaFoldDB" id="A0A853AGS3"/>
<gene>
    <name evidence="3" type="ORF">HNR68_000929</name>
</gene>
<sequence>MGLGLELVGANATWVFENDRIDINYSSGLGHPRLLRKLKHRSIPYQAISRATATGGDGNPQLVLHLRPGADPLTEVAAGQLDDDAEPHQLELEPDQQDLANYYADHVNDHCSLNPDAGSPAPRFLVEVDQAPRRLKGFDGEATFDGSAVEFHWHEDASTAKHRSSRRRFPLTEIAGVRWVRPGLASGHLQLVLHEETADVSPSDNDHALLFGLGYGSTATSLPFAAAVLAAAQAAGSATSAGRPALPAAAPHQPDAMSRSEILATIRELGELHQAGIVSQQEFEQKKRELLDRL</sequence>
<feature type="domain" description="SHOCT" evidence="1">
    <location>
        <begin position="265"/>
        <end position="291"/>
    </location>
</feature>
<dbReference type="InterPro" id="IPR027860">
    <property type="entry name" value="DUF4429"/>
</dbReference>
<feature type="domain" description="DUF4429" evidence="2">
    <location>
        <begin position="142"/>
        <end position="228"/>
    </location>
</feature>
<keyword evidence="4" id="KW-1185">Reference proteome</keyword>
<evidence type="ECO:0000313" key="4">
    <source>
        <dbReference type="Proteomes" id="UP000587002"/>
    </source>
</evidence>
<evidence type="ECO:0000259" key="1">
    <source>
        <dbReference type="Pfam" id="PF09851"/>
    </source>
</evidence>
<dbReference type="Pfam" id="PF14472">
    <property type="entry name" value="DUF4429"/>
    <property type="match status" value="2"/>
</dbReference>
<evidence type="ECO:0000313" key="3">
    <source>
        <dbReference type="EMBL" id="NYI82299.1"/>
    </source>
</evidence>